<sequence>MTETTNVTGGALHELGEEECLRLISPGGVGRVAFNGSHGPTVLPVNYRVVDGAIVFRTRAGGAMDNDLRTGSEKVEIKIAFEVDEIDPVRHEGWSVLVQGPFHHVTGDEAPGTTAPQVQPWAGGERDHYVRVTPWRVTGRRVQNL</sequence>
<evidence type="ECO:0000313" key="2">
    <source>
        <dbReference type="Proteomes" id="UP001596137"/>
    </source>
</evidence>
<organism evidence="1 2">
    <name type="scientific">Sphaerisporangium aureirubrum</name>
    <dbReference type="NCBI Taxonomy" id="1544736"/>
    <lineage>
        <taxon>Bacteria</taxon>
        <taxon>Bacillati</taxon>
        <taxon>Actinomycetota</taxon>
        <taxon>Actinomycetes</taxon>
        <taxon>Streptosporangiales</taxon>
        <taxon>Streptosporangiaceae</taxon>
        <taxon>Sphaerisporangium</taxon>
    </lineage>
</organism>
<proteinExistence type="predicted"/>
<dbReference type="SUPFAM" id="SSF50475">
    <property type="entry name" value="FMN-binding split barrel"/>
    <property type="match status" value="1"/>
</dbReference>
<dbReference type="EMBL" id="JBHSRF010000070">
    <property type="protein sequence ID" value="MFC6085852.1"/>
    <property type="molecule type" value="Genomic_DNA"/>
</dbReference>
<dbReference type="InterPro" id="IPR024747">
    <property type="entry name" value="Pyridox_Oxase-rel"/>
</dbReference>
<name>A0ABW1NTR6_9ACTN</name>
<accession>A0ABW1NTR6</accession>
<keyword evidence="2" id="KW-1185">Reference proteome</keyword>
<protein>
    <submittedName>
        <fullName evidence="1">Pyridoxamine 5'-phosphate oxidase family protein</fullName>
    </submittedName>
</protein>
<dbReference type="RefSeq" id="WP_380760426.1">
    <property type="nucleotide sequence ID" value="NZ_JBHSRF010000070.1"/>
</dbReference>
<dbReference type="Pfam" id="PF12900">
    <property type="entry name" value="Pyridox_ox_2"/>
    <property type="match status" value="1"/>
</dbReference>
<gene>
    <name evidence="1" type="ORF">ACFP1K_32125</name>
</gene>
<dbReference type="Proteomes" id="UP001596137">
    <property type="component" value="Unassembled WGS sequence"/>
</dbReference>
<reference evidence="2" key="1">
    <citation type="journal article" date="2019" name="Int. J. Syst. Evol. Microbiol.">
        <title>The Global Catalogue of Microorganisms (GCM) 10K type strain sequencing project: providing services to taxonomists for standard genome sequencing and annotation.</title>
        <authorList>
            <consortium name="The Broad Institute Genomics Platform"/>
            <consortium name="The Broad Institute Genome Sequencing Center for Infectious Disease"/>
            <person name="Wu L."/>
            <person name="Ma J."/>
        </authorList>
    </citation>
    <scope>NUCLEOTIDE SEQUENCE [LARGE SCALE GENOMIC DNA]</scope>
    <source>
        <strain evidence="2">JCM 30346</strain>
    </source>
</reference>
<evidence type="ECO:0000313" key="1">
    <source>
        <dbReference type="EMBL" id="MFC6085852.1"/>
    </source>
</evidence>
<dbReference type="InterPro" id="IPR012349">
    <property type="entry name" value="Split_barrel_FMN-bd"/>
</dbReference>
<comment type="caution">
    <text evidence="1">The sequence shown here is derived from an EMBL/GenBank/DDBJ whole genome shotgun (WGS) entry which is preliminary data.</text>
</comment>
<dbReference type="Gene3D" id="2.30.110.10">
    <property type="entry name" value="Electron Transport, Fmn-binding Protein, Chain A"/>
    <property type="match status" value="1"/>
</dbReference>